<organism evidence="1 2">
    <name type="scientific">Candidatus Uhrbacteria bacterium CG_4_10_14_0_8_um_filter_58_22</name>
    <dbReference type="NCBI Taxonomy" id="1975029"/>
    <lineage>
        <taxon>Bacteria</taxon>
        <taxon>Candidatus Uhriibacteriota</taxon>
    </lineage>
</organism>
<reference evidence="2" key="1">
    <citation type="submission" date="2017-09" db="EMBL/GenBank/DDBJ databases">
        <title>Depth-based differentiation of microbial function through sediment-hosted aquifers and enrichment of novel symbionts in the deep terrestrial subsurface.</title>
        <authorList>
            <person name="Probst A.J."/>
            <person name="Ladd B."/>
            <person name="Jarett J.K."/>
            <person name="Geller-Mcgrath D.E."/>
            <person name="Sieber C.M.K."/>
            <person name="Emerson J.B."/>
            <person name="Anantharaman K."/>
            <person name="Thomas B.C."/>
            <person name="Malmstrom R."/>
            <person name="Stieglmeier M."/>
            <person name="Klingl A."/>
            <person name="Woyke T."/>
            <person name="Ryan C.M."/>
            <person name="Banfield J.F."/>
        </authorList>
    </citation>
    <scope>NUCLEOTIDE SEQUENCE [LARGE SCALE GENOMIC DNA]</scope>
</reference>
<proteinExistence type="predicted"/>
<comment type="caution">
    <text evidence="1">The sequence shown here is derived from an EMBL/GenBank/DDBJ whole genome shotgun (WGS) entry which is preliminary data.</text>
</comment>
<dbReference type="Proteomes" id="UP000230973">
    <property type="component" value="Unassembled WGS sequence"/>
</dbReference>
<name>A0A2M7QB22_9BACT</name>
<dbReference type="EMBL" id="PFLC01000008">
    <property type="protein sequence ID" value="PIY63349.1"/>
    <property type="molecule type" value="Genomic_DNA"/>
</dbReference>
<dbReference type="AlphaFoldDB" id="A0A2M7QB22"/>
<protein>
    <submittedName>
        <fullName evidence="1">Uncharacterized protein</fullName>
    </submittedName>
</protein>
<evidence type="ECO:0000313" key="2">
    <source>
        <dbReference type="Proteomes" id="UP000230973"/>
    </source>
</evidence>
<evidence type="ECO:0000313" key="1">
    <source>
        <dbReference type="EMBL" id="PIY63349.1"/>
    </source>
</evidence>
<sequence length="93" mass="10362">MEESPKTIVVPEILALFQEAAELPGDTALRLRSFEGEVADYMTPVGELSEDLLRLTALLLLKRYEAEQLVLKIQLLKTSLDLPSIFFVAVSTI</sequence>
<accession>A0A2M7QB22</accession>
<gene>
    <name evidence="1" type="ORF">COY93_00450</name>
</gene>